<protein>
    <recommendedName>
        <fullName evidence="12">Amine dehydrogenase</fullName>
    </recommendedName>
</protein>
<keyword evidence="7" id="KW-0560">Oxidoreductase</keyword>
<dbReference type="EMBL" id="JAFKCZ010000009">
    <property type="protein sequence ID" value="MBN7797590.1"/>
    <property type="molecule type" value="Genomic_DNA"/>
</dbReference>
<keyword evidence="4 9" id="KW-0732">Signal</keyword>
<evidence type="ECO:0000256" key="2">
    <source>
        <dbReference type="ARBA" id="ARBA00010548"/>
    </source>
</evidence>
<comment type="similarity">
    <text evidence="2">Belongs to the aromatic amine dehydrogenase heavy chain family.</text>
</comment>
<accession>A0A939DGC0</accession>
<evidence type="ECO:0008006" key="12">
    <source>
        <dbReference type="Google" id="ProtNLM"/>
    </source>
</evidence>
<dbReference type="RefSeq" id="WP_206561040.1">
    <property type="nucleotide sequence ID" value="NZ_JAFKCZ010000009.1"/>
</dbReference>
<dbReference type="InterPro" id="IPR015943">
    <property type="entry name" value="WD40/YVTN_repeat-like_dom_sf"/>
</dbReference>
<evidence type="ECO:0000256" key="9">
    <source>
        <dbReference type="SAM" id="SignalP"/>
    </source>
</evidence>
<evidence type="ECO:0000313" key="10">
    <source>
        <dbReference type="EMBL" id="MBN7797590.1"/>
    </source>
</evidence>
<name>A0A939DGC0_9GAMM</name>
<evidence type="ECO:0000256" key="5">
    <source>
        <dbReference type="ARBA" id="ARBA00022764"/>
    </source>
</evidence>
<sequence length="399" mass="43867">MQIANRIKKAPGQACLLAAGLYLALSTTSGAAELPAMPEPLENVVLQDKPADEQWLWVGDFQQGHYGRAMLFNAGSGELLGMLGTGWEGIKLDIPRGGNVIYNHAMYMSRGYRGDRTDAITTYDARTLQPLAELIVPAKAVRGWPDPNHTALTDDDRFLLVQFTTPASSVGVADMENGHYVGEIETAGCHHVMAAGPRRFFTLCGDGSALLVELNDQGKESQRRRYPAFFDVSRDPLHGSGTRSGDRWYFVSHLGMVHTLDIGGEEPRALEPWPVYLEGGSGRWIPGATMQPVSVHDSSQRLYVAMHHSDLEIKGGGADFHRKGGTEIWVFDIATQRLLQRLPLANEATTIAISQAQERPYLYVASFWAFVMAIMDPESGEVLRELSIPGVPIQLQPVR</sequence>
<keyword evidence="5" id="KW-0574">Periplasm</keyword>
<evidence type="ECO:0000256" key="3">
    <source>
        <dbReference type="ARBA" id="ARBA00022448"/>
    </source>
</evidence>
<gene>
    <name evidence="10" type="ORF">JYP50_13350</name>
</gene>
<comment type="subcellular location">
    <subcellularLocation>
        <location evidence="1">Periplasm</location>
    </subcellularLocation>
</comment>
<organism evidence="10 11">
    <name type="scientific">Parahaliea mediterranea</name>
    <dbReference type="NCBI Taxonomy" id="651086"/>
    <lineage>
        <taxon>Bacteria</taxon>
        <taxon>Pseudomonadati</taxon>
        <taxon>Pseudomonadota</taxon>
        <taxon>Gammaproteobacteria</taxon>
        <taxon>Cellvibrionales</taxon>
        <taxon>Halieaceae</taxon>
        <taxon>Parahaliea</taxon>
    </lineage>
</organism>
<dbReference type="InterPro" id="IPR009451">
    <property type="entry name" value="Metamine_DH_Hvc"/>
</dbReference>
<proteinExistence type="inferred from homology"/>
<dbReference type="GO" id="GO:0030058">
    <property type="term" value="F:aliphatic amine dehydrogenase activity"/>
    <property type="evidence" value="ECO:0007669"/>
    <property type="project" value="InterPro"/>
</dbReference>
<feature type="chain" id="PRO_5036843283" description="Amine dehydrogenase" evidence="9">
    <location>
        <begin position="32"/>
        <end position="399"/>
    </location>
</feature>
<keyword evidence="3" id="KW-0813">Transport</keyword>
<comment type="caution">
    <text evidence="10">The sequence shown here is derived from an EMBL/GenBank/DDBJ whole genome shotgun (WGS) entry which is preliminary data.</text>
</comment>
<keyword evidence="11" id="KW-1185">Reference proteome</keyword>
<dbReference type="Proteomes" id="UP000664303">
    <property type="component" value="Unassembled WGS sequence"/>
</dbReference>
<keyword evidence="8" id="KW-1015">Disulfide bond</keyword>
<dbReference type="AlphaFoldDB" id="A0A939DGC0"/>
<dbReference type="SUPFAM" id="SSF50969">
    <property type="entry name" value="YVTN repeat-like/Quinoprotein amine dehydrogenase"/>
    <property type="match status" value="1"/>
</dbReference>
<evidence type="ECO:0000256" key="4">
    <source>
        <dbReference type="ARBA" id="ARBA00022729"/>
    </source>
</evidence>
<reference evidence="10" key="1">
    <citation type="submission" date="2021-02" db="EMBL/GenBank/DDBJ databases">
        <title>PHA producing bacteria isolated from coastal sediment in Guangdong, Shenzhen.</title>
        <authorList>
            <person name="Zheng W."/>
            <person name="Yu S."/>
            <person name="Huang Y."/>
        </authorList>
    </citation>
    <scope>NUCLEOTIDE SEQUENCE</scope>
    <source>
        <strain evidence="10">TN14-10</strain>
    </source>
</reference>
<dbReference type="Gene3D" id="2.130.10.10">
    <property type="entry name" value="YVTN repeat-like/Quinoprotein amine dehydrogenase"/>
    <property type="match status" value="1"/>
</dbReference>
<evidence type="ECO:0000256" key="6">
    <source>
        <dbReference type="ARBA" id="ARBA00022982"/>
    </source>
</evidence>
<dbReference type="InterPro" id="IPR011044">
    <property type="entry name" value="Quino_amine_DH_bsu"/>
</dbReference>
<evidence type="ECO:0000256" key="1">
    <source>
        <dbReference type="ARBA" id="ARBA00004418"/>
    </source>
</evidence>
<evidence type="ECO:0000256" key="7">
    <source>
        <dbReference type="ARBA" id="ARBA00023002"/>
    </source>
</evidence>
<feature type="signal peptide" evidence="9">
    <location>
        <begin position="1"/>
        <end position="31"/>
    </location>
</feature>
<dbReference type="GO" id="GO:0042597">
    <property type="term" value="C:periplasmic space"/>
    <property type="evidence" value="ECO:0007669"/>
    <property type="project" value="UniProtKB-SubCell"/>
</dbReference>
<feature type="disulfide bond" evidence="8">
    <location>
        <begin position="189"/>
        <end position="204"/>
    </location>
</feature>
<evidence type="ECO:0000256" key="8">
    <source>
        <dbReference type="PIRSR" id="PIRSR609451-50"/>
    </source>
</evidence>
<dbReference type="Pfam" id="PF06433">
    <property type="entry name" value="Me-amine-dh_H"/>
    <property type="match status" value="1"/>
</dbReference>
<keyword evidence="6" id="KW-0249">Electron transport</keyword>
<evidence type="ECO:0000313" key="11">
    <source>
        <dbReference type="Proteomes" id="UP000664303"/>
    </source>
</evidence>